<organism evidence="10 11">
    <name type="scientific">Selenomonas ruminis</name>
    <dbReference type="NCBI Taxonomy" id="2593411"/>
    <lineage>
        <taxon>Bacteria</taxon>
        <taxon>Bacillati</taxon>
        <taxon>Bacillota</taxon>
        <taxon>Negativicutes</taxon>
        <taxon>Selenomonadales</taxon>
        <taxon>Selenomonadaceae</taxon>
        <taxon>Selenomonas</taxon>
    </lineage>
</organism>
<keyword evidence="4" id="KW-0731">Sigma factor</keyword>
<dbReference type="NCBIfam" id="TIGR02937">
    <property type="entry name" value="sigma70-ECF"/>
    <property type="match status" value="1"/>
</dbReference>
<evidence type="ECO:0000256" key="5">
    <source>
        <dbReference type="ARBA" id="ARBA00023125"/>
    </source>
</evidence>
<keyword evidence="5" id="KW-0238">DNA-binding</keyword>
<evidence type="ECO:0000256" key="1">
    <source>
        <dbReference type="ARBA" id="ARBA00007788"/>
    </source>
</evidence>
<keyword evidence="11" id="KW-1185">Reference proteome</keyword>
<dbReference type="OrthoDB" id="9783788at2"/>
<protein>
    <recommendedName>
        <fullName evidence="2">RNA polymerase sigma factor SigS</fullName>
    </recommendedName>
</protein>
<dbReference type="InterPro" id="IPR016371">
    <property type="entry name" value="RNA_pol_sigma-H_factor"/>
</dbReference>
<evidence type="ECO:0000259" key="9">
    <source>
        <dbReference type="Pfam" id="PF08281"/>
    </source>
</evidence>
<evidence type="ECO:0000256" key="4">
    <source>
        <dbReference type="ARBA" id="ARBA00023082"/>
    </source>
</evidence>
<dbReference type="InterPro" id="IPR013249">
    <property type="entry name" value="RNA_pol_sigma70_r4_t2"/>
</dbReference>
<dbReference type="Pfam" id="PF08281">
    <property type="entry name" value="Sigma70_r4_2"/>
    <property type="match status" value="1"/>
</dbReference>
<keyword evidence="6" id="KW-0804">Transcription</keyword>
<feature type="domain" description="RNA polymerase sigma-70 region 2" evidence="8">
    <location>
        <begin position="42"/>
        <end position="99"/>
    </location>
</feature>
<dbReference type="PANTHER" id="PTHR30385:SF1">
    <property type="entry name" value="RNA POLYMERASE SIGMA-H FACTOR"/>
    <property type="match status" value="1"/>
</dbReference>
<dbReference type="InterPro" id="IPR036388">
    <property type="entry name" value="WH-like_DNA-bd_sf"/>
</dbReference>
<dbReference type="GO" id="GO:0016987">
    <property type="term" value="F:sigma factor activity"/>
    <property type="evidence" value="ECO:0007669"/>
    <property type="project" value="UniProtKB-KW"/>
</dbReference>
<evidence type="ECO:0000313" key="10">
    <source>
        <dbReference type="EMBL" id="TYZ23878.1"/>
    </source>
</evidence>
<dbReference type="EMBL" id="VTOY01000002">
    <property type="protein sequence ID" value="TYZ23878.1"/>
    <property type="molecule type" value="Genomic_DNA"/>
</dbReference>
<dbReference type="SUPFAM" id="SSF88946">
    <property type="entry name" value="Sigma2 domain of RNA polymerase sigma factors"/>
    <property type="match status" value="1"/>
</dbReference>
<dbReference type="Gene3D" id="1.10.1740.10">
    <property type="match status" value="1"/>
</dbReference>
<gene>
    <name evidence="10" type="ORF">FZ040_03890</name>
</gene>
<dbReference type="Gene3D" id="1.10.10.10">
    <property type="entry name" value="Winged helix-like DNA-binding domain superfamily/Winged helix DNA-binding domain"/>
    <property type="match status" value="1"/>
</dbReference>
<dbReference type="PIRSF" id="PIRSF002939">
    <property type="entry name" value="RNA_polymerase_sigma-H_factor"/>
    <property type="match status" value="1"/>
</dbReference>
<evidence type="ECO:0000259" key="8">
    <source>
        <dbReference type="Pfam" id="PF04542"/>
    </source>
</evidence>
<comment type="function">
    <text evidence="7">Sigma factors are initiation factors that promote the attachment of RNA polymerase to specific initiation sites and are then released. Sigma-S contributes to the protection against external stress, thus playing a role in cellular fitness and survival.</text>
</comment>
<dbReference type="GO" id="GO:0003677">
    <property type="term" value="F:DNA binding"/>
    <property type="evidence" value="ECO:0007669"/>
    <property type="project" value="UniProtKB-KW"/>
</dbReference>
<comment type="caution">
    <text evidence="10">The sequence shown here is derived from an EMBL/GenBank/DDBJ whole genome shotgun (WGS) entry which is preliminary data.</text>
</comment>
<evidence type="ECO:0000256" key="7">
    <source>
        <dbReference type="ARBA" id="ARBA00024701"/>
    </source>
</evidence>
<dbReference type="InterPro" id="IPR014284">
    <property type="entry name" value="RNA_pol_sigma-70_dom"/>
</dbReference>
<reference evidence="10 11" key="1">
    <citation type="submission" date="2019-08" db="EMBL/GenBank/DDBJ databases">
        <title>Selenomonas sp. mPRGC5 and Selenomonas sp. mPRGC8 isolated from ruminal fluid of dairy goat (Capra hircus).</title>
        <authorList>
            <person name="Poothong S."/>
            <person name="Nuengjamnong C."/>
            <person name="Tanasupawat S."/>
        </authorList>
    </citation>
    <scope>NUCLEOTIDE SEQUENCE [LARGE SCALE GENOMIC DNA]</scope>
    <source>
        <strain evidence="11">mPRGC5</strain>
    </source>
</reference>
<dbReference type="Pfam" id="PF04542">
    <property type="entry name" value="Sigma70_r2"/>
    <property type="match status" value="1"/>
</dbReference>
<dbReference type="Proteomes" id="UP000323646">
    <property type="component" value="Unassembled WGS sequence"/>
</dbReference>
<dbReference type="GO" id="GO:0006352">
    <property type="term" value="P:DNA-templated transcription initiation"/>
    <property type="evidence" value="ECO:0007669"/>
    <property type="project" value="InterPro"/>
</dbReference>
<comment type="similarity">
    <text evidence="1">Belongs to the sigma-70 factor family.</text>
</comment>
<keyword evidence="3" id="KW-0805">Transcription regulation</keyword>
<dbReference type="RefSeq" id="WP_149170811.1">
    <property type="nucleotide sequence ID" value="NZ_VTOY01000002.1"/>
</dbReference>
<evidence type="ECO:0000313" key="11">
    <source>
        <dbReference type="Proteomes" id="UP000323646"/>
    </source>
</evidence>
<dbReference type="AlphaFoldDB" id="A0A5D6WAX5"/>
<dbReference type="InterPro" id="IPR013325">
    <property type="entry name" value="RNA_pol_sigma_r2"/>
</dbReference>
<sequence length="252" mass="29427">MSKDSWKEMTDEEIVALYQLNGDDQLVQMMLKRYAPMIGGQTRWNCLRNIAQEDLYQEGQIGFFKAMRDYKPEKKIPFGVFAQHCVRCQFITAVKALQRLKNQPLNTAYSLDYSIAEESENYTLLDILVSDELEANPEFCLVMKEDYEFCQSVVSRELTPFDYRIFLSYVRGMSYQEIADEIGGSIKSVDNALQRSKRKMRRHIMAKQDITVEMFRNYLVVQQLLMMTECEDSHEDELVALNLQDILLQISA</sequence>
<dbReference type="SUPFAM" id="SSF46894">
    <property type="entry name" value="C-terminal effector domain of the bipartite response regulators"/>
    <property type="match status" value="1"/>
</dbReference>
<evidence type="ECO:0000256" key="6">
    <source>
        <dbReference type="ARBA" id="ARBA00023163"/>
    </source>
</evidence>
<dbReference type="InterPro" id="IPR007627">
    <property type="entry name" value="RNA_pol_sigma70_r2"/>
</dbReference>
<feature type="domain" description="RNA polymerase sigma factor 70 region 4 type 2" evidence="9">
    <location>
        <begin position="166"/>
        <end position="200"/>
    </location>
</feature>
<name>A0A5D6WAX5_9FIRM</name>
<accession>A0A5D6WAX5</accession>
<proteinExistence type="inferred from homology"/>
<evidence type="ECO:0000256" key="3">
    <source>
        <dbReference type="ARBA" id="ARBA00023015"/>
    </source>
</evidence>
<evidence type="ECO:0000256" key="2">
    <source>
        <dbReference type="ARBA" id="ARBA00021245"/>
    </source>
</evidence>
<dbReference type="PANTHER" id="PTHR30385">
    <property type="entry name" value="SIGMA FACTOR F FLAGELLAR"/>
    <property type="match status" value="1"/>
</dbReference>
<dbReference type="InterPro" id="IPR016032">
    <property type="entry name" value="Sig_transdc_resp-reg_C-effctor"/>
</dbReference>